<gene>
    <name evidence="1" type="ORF">LTR37_003151</name>
</gene>
<evidence type="ECO:0000313" key="1">
    <source>
        <dbReference type="EMBL" id="KAK3721276.1"/>
    </source>
</evidence>
<accession>A0ACC3NQY3</accession>
<proteinExistence type="predicted"/>
<comment type="caution">
    <text evidence="1">The sequence shown here is derived from an EMBL/GenBank/DDBJ whole genome shotgun (WGS) entry which is preliminary data.</text>
</comment>
<dbReference type="EMBL" id="JAUTXU010000018">
    <property type="protein sequence ID" value="KAK3721276.1"/>
    <property type="molecule type" value="Genomic_DNA"/>
</dbReference>
<evidence type="ECO:0000313" key="2">
    <source>
        <dbReference type="Proteomes" id="UP001281147"/>
    </source>
</evidence>
<reference evidence="1" key="1">
    <citation type="submission" date="2023-07" db="EMBL/GenBank/DDBJ databases">
        <title>Black Yeasts Isolated from many extreme environments.</title>
        <authorList>
            <person name="Coleine C."/>
            <person name="Stajich J.E."/>
            <person name="Selbmann L."/>
        </authorList>
    </citation>
    <scope>NUCLEOTIDE SEQUENCE</scope>
    <source>
        <strain evidence="1">CCFEE 5714</strain>
    </source>
</reference>
<keyword evidence="2" id="KW-1185">Reference proteome</keyword>
<dbReference type="Proteomes" id="UP001281147">
    <property type="component" value="Unassembled WGS sequence"/>
</dbReference>
<protein>
    <submittedName>
        <fullName evidence="1">Uncharacterized protein</fullName>
    </submittedName>
</protein>
<organism evidence="1 2">
    <name type="scientific">Vermiconidia calcicola</name>
    <dbReference type="NCBI Taxonomy" id="1690605"/>
    <lineage>
        <taxon>Eukaryota</taxon>
        <taxon>Fungi</taxon>
        <taxon>Dikarya</taxon>
        <taxon>Ascomycota</taxon>
        <taxon>Pezizomycotina</taxon>
        <taxon>Dothideomycetes</taxon>
        <taxon>Dothideomycetidae</taxon>
        <taxon>Mycosphaerellales</taxon>
        <taxon>Extremaceae</taxon>
        <taxon>Vermiconidia</taxon>
    </lineage>
</organism>
<name>A0ACC3NQY3_9PEZI</name>
<sequence>MAAEGSRLFLHNHPVSPYAVKVRIALREKGIPFDSKTPEGLGSETGMQSLRAANPRVEVPALEDGDLKIFDSKVILEYLEDKYPDRPLLPRDAAGRAKARMIQEVCDTHYEAINWGVSEVRIMKRATGGLAEKMINAAKSQTNELLSWLETQLGDADYFHGDSFGFADICVIPYVNRRRAGGFSPADGGPLQKWLTRVDDVPSVKEMRDEIAKAMKTFPQNIKDAFKPGTGRRREYRDHRLEWMVKSGGVDIITQGLKDDTIRLSWPSTSKL</sequence>